<feature type="region of interest" description="Disordered" evidence="1">
    <location>
        <begin position="21"/>
        <end position="50"/>
    </location>
</feature>
<accession>A0A420IZB5</accession>
<protein>
    <submittedName>
        <fullName evidence="2">Uncharacterized protein</fullName>
    </submittedName>
</protein>
<name>A0A420IZB5_9PEZI</name>
<dbReference type="AlphaFoldDB" id="A0A420IZB5"/>
<dbReference type="EMBL" id="MCBS01019868">
    <property type="protein sequence ID" value="RKF79897.1"/>
    <property type="molecule type" value="Genomic_DNA"/>
</dbReference>
<organism evidence="2 3">
    <name type="scientific">Golovinomyces cichoracearum</name>
    <dbReference type="NCBI Taxonomy" id="62708"/>
    <lineage>
        <taxon>Eukaryota</taxon>
        <taxon>Fungi</taxon>
        <taxon>Dikarya</taxon>
        <taxon>Ascomycota</taxon>
        <taxon>Pezizomycotina</taxon>
        <taxon>Leotiomycetes</taxon>
        <taxon>Erysiphales</taxon>
        <taxon>Erysiphaceae</taxon>
        <taxon>Golovinomyces</taxon>
    </lineage>
</organism>
<reference evidence="2 3" key="1">
    <citation type="journal article" date="2018" name="BMC Genomics">
        <title>Comparative genome analyses reveal sequence features reflecting distinct modes of host-adaptation between dicot and monocot powdery mildew.</title>
        <authorList>
            <person name="Wu Y."/>
            <person name="Ma X."/>
            <person name="Pan Z."/>
            <person name="Kale S.D."/>
            <person name="Song Y."/>
            <person name="King H."/>
            <person name="Zhang Q."/>
            <person name="Presley C."/>
            <person name="Deng X."/>
            <person name="Wei C.I."/>
            <person name="Xiao S."/>
        </authorList>
    </citation>
    <scope>NUCLEOTIDE SEQUENCE [LARGE SCALE GENOMIC DNA]</scope>
    <source>
        <strain evidence="2">UMSG1</strain>
    </source>
</reference>
<proteinExistence type="predicted"/>
<comment type="caution">
    <text evidence="2">The sequence shown here is derived from an EMBL/GenBank/DDBJ whole genome shotgun (WGS) entry which is preliminary data.</text>
</comment>
<gene>
    <name evidence="2" type="ORF">GcM1_198011</name>
</gene>
<dbReference type="Proteomes" id="UP000285326">
    <property type="component" value="Unassembled WGS sequence"/>
</dbReference>
<feature type="non-terminal residue" evidence="2">
    <location>
        <position position="64"/>
    </location>
</feature>
<evidence type="ECO:0000256" key="1">
    <source>
        <dbReference type="SAM" id="MobiDB-lite"/>
    </source>
</evidence>
<evidence type="ECO:0000313" key="3">
    <source>
        <dbReference type="Proteomes" id="UP000285326"/>
    </source>
</evidence>
<evidence type="ECO:0000313" key="2">
    <source>
        <dbReference type="EMBL" id="RKF79897.1"/>
    </source>
</evidence>
<sequence length="64" mass="7087">MYDAEFQDYITMIAGLQPHFNGTAIKPSPEQESAGKSLGGNPLEPSNDLTKFNEYQALARTLLR</sequence>